<feature type="chain" id="PRO_5004735480" evidence="1">
    <location>
        <begin position="19"/>
        <end position="231"/>
    </location>
</feature>
<keyword evidence="1" id="KW-0732">Signal</keyword>
<evidence type="ECO:0000313" key="2">
    <source>
        <dbReference type="EMBL" id="JAB71412.1"/>
    </source>
</evidence>
<accession>V5H9P8</accession>
<name>V5H9P8_IXORI</name>
<protein>
    <submittedName>
        <fullName evidence="2">Putative secreted protein</fullName>
    </submittedName>
</protein>
<dbReference type="EMBL" id="GANP01013056">
    <property type="protein sequence ID" value="JAB71412.1"/>
    <property type="molecule type" value="mRNA"/>
</dbReference>
<dbReference type="AlphaFoldDB" id="V5H9P8"/>
<feature type="signal peptide" evidence="1">
    <location>
        <begin position="1"/>
        <end position="18"/>
    </location>
</feature>
<reference evidence="2" key="1">
    <citation type="journal article" date="2015" name="Sci. Rep.">
        <title>Tissue- and time-dependent transcription in Ixodes ricinus salivary glands and midguts when blood feeding on the vertebrate host.</title>
        <authorList>
            <person name="Kotsyfakis M."/>
            <person name="Schwarz A."/>
            <person name="Erhart J."/>
            <person name="Ribeiro J.M."/>
        </authorList>
    </citation>
    <scope>NUCLEOTIDE SEQUENCE</scope>
    <source>
        <tissue evidence="2">Salivary gland and midgut</tissue>
    </source>
</reference>
<proteinExistence type="evidence at transcript level"/>
<organism evidence="2">
    <name type="scientific">Ixodes ricinus</name>
    <name type="common">Common tick</name>
    <name type="synonym">Acarus ricinus</name>
    <dbReference type="NCBI Taxonomy" id="34613"/>
    <lineage>
        <taxon>Eukaryota</taxon>
        <taxon>Metazoa</taxon>
        <taxon>Ecdysozoa</taxon>
        <taxon>Arthropoda</taxon>
        <taxon>Chelicerata</taxon>
        <taxon>Arachnida</taxon>
        <taxon>Acari</taxon>
        <taxon>Parasitiformes</taxon>
        <taxon>Ixodida</taxon>
        <taxon>Ixodoidea</taxon>
        <taxon>Ixodidae</taxon>
        <taxon>Ixodinae</taxon>
        <taxon>Ixodes</taxon>
    </lineage>
</organism>
<evidence type="ECO:0000256" key="1">
    <source>
        <dbReference type="SAM" id="SignalP"/>
    </source>
</evidence>
<sequence>MTVLARALTLALCVYCSAAEPRTRSASRRGGSGAKTITIAYLLDGNDFKNEDTSPDSGVGKWLKKVQEKAEMKLHQATGVKIKFNTTDRNVTNPELTKNLLSWTSAGSCGSESLMHAGMVLGEVKLQSTYWPLRPHVICVLTKLKLYQDDLINLLGYAMHKTLCITTVPMLLTYNLENVKETGNLLSELIMNSTPNHFRNREQYFNKCNNRRMFDDKYAKRLSRPKIRSRQ</sequence>